<accession>A0ACC1RYG4</accession>
<reference evidence="1" key="1">
    <citation type="submission" date="2022-07" db="EMBL/GenBank/DDBJ databases">
        <title>Genome Sequence of Phlebia brevispora.</title>
        <authorList>
            <person name="Buettner E."/>
        </authorList>
    </citation>
    <scope>NUCLEOTIDE SEQUENCE</scope>
    <source>
        <strain evidence="1">MPL23</strain>
    </source>
</reference>
<dbReference type="Proteomes" id="UP001148662">
    <property type="component" value="Unassembled WGS sequence"/>
</dbReference>
<dbReference type="EMBL" id="JANHOG010002030">
    <property type="protein sequence ID" value="KAJ3528305.1"/>
    <property type="molecule type" value="Genomic_DNA"/>
</dbReference>
<evidence type="ECO:0000313" key="1">
    <source>
        <dbReference type="EMBL" id="KAJ3528305.1"/>
    </source>
</evidence>
<protein>
    <submittedName>
        <fullName evidence="1">Uncharacterized protein</fullName>
    </submittedName>
</protein>
<name>A0ACC1RYG4_9APHY</name>
<proteinExistence type="predicted"/>
<comment type="caution">
    <text evidence="1">The sequence shown here is derived from an EMBL/GenBank/DDBJ whole genome shotgun (WGS) entry which is preliminary data.</text>
</comment>
<keyword evidence="2" id="KW-1185">Reference proteome</keyword>
<organism evidence="1 2">
    <name type="scientific">Phlebia brevispora</name>
    <dbReference type="NCBI Taxonomy" id="194682"/>
    <lineage>
        <taxon>Eukaryota</taxon>
        <taxon>Fungi</taxon>
        <taxon>Dikarya</taxon>
        <taxon>Basidiomycota</taxon>
        <taxon>Agaricomycotina</taxon>
        <taxon>Agaricomycetes</taxon>
        <taxon>Polyporales</taxon>
        <taxon>Meruliaceae</taxon>
        <taxon>Phlebia</taxon>
    </lineage>
</organism>
<evidence type="ECO:0000313" key="2">
    <source>
        <dbReference type="Proteomes" id="UP001148662"/>
    </source>
</evidence>
<sequence>MGQAAEVYAEQLNPLSLGHPLWFPDPIDAGEIQIGDVGYIDDGSFQRLFNIMVPADHMWNSSGVPGNFKPFVWNKLRKSHNPNYLRPGVLGSKTMKTFMIKSETTVAVPTLAQAEISFKFECSGQRGALLVLNHRAECETVNRSPDLEEYITRNHRAWHTFVSKTLRLKCKLEELVCVSGWVKTSEWTVVAVSRDENSHSGVIKGQLGTLAGIGCELNITEGNEMTTRHHSGPLSRLEGSSPAISAGNSPISVPGMPSVLTPSSTLTTPSIPAMPSASTMPSNSPAPSILTSPSISPVPSVPAEPAPFQVNDQSVFIQYYKVQYRTPVKTAAEPHRLPDPDRRPDHGPAVVSGESVSEGDTEMELEMEPSEQQSESPLDALLKYLLENTDAEIALASHGHLYDILKHCSQTTFPNDLSGFLRSSAPSIRVRQGAAVLADEVESPSSQLSELSEPVPWVQPQEDRPAGTSSVIEAELALRRPTHVTHAVMSSAMGGILDLLRNYIAKWIVDHRSTPDLEEAVQVVARIDRTMTEIQSHTHDIIAILNGGSHFRVLQARQEKIHNDLNILREQFQTRSNLRKVWKILITDLNLVVFQIQAIQAGHSYGCSLLQYPSKRTDEEANLVWANVASQILELTGITITIPPVPQARV</sequence>
<gene>
    <name evidence="1" type="ORF">NM688_g8017</name>
</gene>